<dbReference type="Pfam" id="PF24864">
    <property type="entry name" value="DUF7730"/>
    <property type="match status" value="1"/>
</dbReference>
<evidence type="ECO:0000313" key="2">
    <source>
        <dbReference type="EMBL" id="WPG99006.1"/>
    </source>
</evidence>
<accession>A0AAQ3LZM6</accession>
<dbReference type="AlphaFoldDB" id="A0AAQ3LZM6"/>
<evidence type="ECO:0000313" key="3">
    <source>
        <dbReference type="Proteomes" id="UP001303373"/>
    </source>
</evidence>
<name>A0AAQ3LZM6_9PEZI</name>
<dbReference type="InterPro" id="IPR056632">
    <property type="entry name" value="DUF7730"/>
</dbReference>
<protein>
    <recommendedName>
        <fullName evidence="1">DUF7730 domain-containing protein</fullName>
    </recommendedName>
</protein>
<proteinExistence type="predicted"/>
<reference evidence="2 3" key="1">
    <citation type="submission" date="2023-11" db="EMBL/GenBank/DDBJ databases">
        <title>An acidophilic fungus is an integral part of prey digestion in a carnivorous sundew plant.</title>
        <authorList>
            <person name="Tsai I.J."/>
        </authorList>
    </citation>
    <scope>NUCLEOTIDE SEQUENCE [LARGE SCALE GENOMIC DNA]</scope>
    <source>
        <strain evidence="2">169a</strain>
    </source>
</reference>
<dbReference type="Proteomes" id="UP001303373">
    <property type="component" value="Chromosome 2"/>
</dbReference>
<feature type="domain" description="DUF7730" evidence="1">
    <location>
        <begin position="81"/>
        <end position="288"/>
    </location>
</feature>
<organism evidence="2 3">
    <name type="scientific">Acrodontium crateriforme</name>
    <dbReference type="NCBI Taxonomy" id="150365"/>
    <lineage>
        <taxon>Eukaryota</taxon>
        <taxon>Fungi</taxon>
        <taxon>Dikarya</taxon>
        <taxon>Ascomycota</taxon>
        <taxon>Pezizomycotina</taxon>
        <taxon>Dothideomycetes</taxon>
        <taxon>Dothideomycetidae</taxon>
        <taxon>Mycosphaerellales</taxon>
        <taxon>Teratosphaeriaceae</taxon>
        <taxon>Acrodontium</taxon>
    </lineage>
</organism>
<evidence type="ECO:0000259" key="1">
    <source>
        <dbReference type="Pfam" id="PF24864"/>
    </source>
</evidence>
<keyword evidence="3" id="KW-1185">Reference proteome</keyword>
<dbReference type="EMBL" id="CP138581">
    <property type="protein sequence ID" value="WPG99006.1"/>
    <property type="molecule type" value="Genomic_DNA"/>
</dbReference>
<dbReference type="PANTHER" id="PTHR38790">
    <property type="entry name" value="2EXR DOMAIN-CONTAINING PROTEIN-RELATED"/>
    <property type="match status" value="1"/>
</dbReference>
<sequence length="346" mass="39697">MVDLEFWGDLAQKAFVNGFPSTNWANRMVEPWKGLPFGPNLHAVRPQRLRTLTGPVEAPQDSLWSRLQFFAAAEPVRHTEDQLDSALFAKLPIDVRLLIYEEVLGNMVFHLEARNNGTQIVKEICCRPDLIDEPIHQCHISNPRKSPSFSGNGNQHSSSLLPLLLTCRRVYSEVIPILYGTNVFEFRQGKGAFYFLRLMLPPQRLANIRHFRLHMRLPHHPHINSRSRRDWETMLMFFTTEMPALNKLYLRLLTNYITETQITETDDVDGAEWTKPIMRMVVDVQRNRRCHVKFVTPGVSGGVAHDCIGIFKETAKTTGLSPQERLIELASIALHERIRVSIEGPT</sequence>
<gene>
    <name evidence="2" type="ORF">R9X50_00180800</name>
</gene>